<name>A0A1F6F014_9BACT</name>
<comment type="caution">
    <text evidence="2">The sequence shown here is derived from an EMBL/GenBank/DDBJ whole genome shotgun (WGS) entry which is preliminary data.</text>
</comment>
<dbReference type="Proteomes" id="UP000177372">
    <property type="component" value="Unassembled WGS sequence"/>
</dbReference>
<dbReference type="AlphaFoldDB" id="A0A1F6F014"/>
<accession>A0A1F6F014</accession>
<evidence type="ECO:0000313" key="2">
    <source>
        <dbReference type="EMBL" id="OGG79207.1"/>
    </source>
</evidence>
<organism evidence="2 3">
    <name type="scientific">Candidatus Kaiserbacteria bacterium RIFCSPLOWO2_01_FULL_54_13</name>
    <dbReference type="NCBI Taxonomy" id="1798512"/>
    <lineage>
        <taxon>Bacteria</taxon>
        <taxon>Candidatus Kaiseribacteriota</taxon>
    </lineage>
</organism>
<dbReference type="STRING" id="1798512.A3A39_03850"/>
<proteinExistence type="predicted"/>
<reference evidence="2 3" key="1">
    <citation type="journal article" date="2016" name="Nat. Commun.">
        <title>Thousands of microbial genomes shed light on interconnected biogeochemical processes in an aquifer system.</title>
        <authorList>
            <person name="Anantharaman K."/>
            <person name="Brown C.T."/>
            <person name="Hug L.A."/>
            <person name="Sharon I."/>
            <person name="Castelle C.J."/>
            <person name="Probst A.J."/>
            <person name="Thomas B.C."/>
            <person name="Singh A."/>
            <person name="Wilkins M.J."/>
            <person name="Karaoz U."/>
            <person name="Brodie E.L."/>
            <person name="Williams K.H."/>
            <person name="Hubbard S.S."/>
            <person name="Banfield J.F."/>
        </authorList>
    </citation>
    <scope>NUCLEOTIDE SEQUENCE [LARGE SCALE GENOMIC DNA]</scope>
</reference>
<protein>
    <submittedName>
        <fullName evidence="2">Uncharacterized protein</fullName>
    </submittedName>
</protein>
<evidence type="ECO:0000256" key="1">
    <source>
        <dbReference type="SAM" id="MobiDB-lite"/>
    </source>
</evidence>
<feature type="region of interest" description="Disordered" evidence="1">
    <location>
        <begin position="1"/>
        <end position="22"/>
    </location>
</feature>
<gene>
    <name evidence="2" type="ORF">A3A39_03850</name>
</gene>
<sequence length="127" mass="14284">MGGKEKFPVFQANSEENPLSSEQVKKTFPTGVLVHECRDGLVLLSGPATDSVRMWADLKQIVIGENLIPRDKYVGPQPSVKDSGEGSELWLDWNQRRIDWEGQMYKLVDKIEGALDIRSSGSRIRLL</sequence>
<feature type="compositionally biased region" description="Polar residues" evidence="1">
    <location>
        <begin position="11"/>
        <end position="22"/>
    </location>
</feature>
<evidence type="ECO:0000313" key="3">
    <source>
        <dbReference type="Proteomes" id="UP000177372"/>
    </source>
</evidence>
<dbReference type="EMBL" id="MFLZ01000039">
    <property type="protein sequence ID" value="OGG79207.1"/>
    <property type="molecule type" value="Genomic_DNA"/>
</dbReference>